<dbReference type="EMBL" id="BMLV01000001">
    <property type="protein sequence ID" value="GGP02627.1"/>
    <property type="molecule type" value="Genomic_DNA"/>
</dbReference>
<comment type="caution">
    <text evidence="1">The sequence shown here is derived from an EMBL/GenBank/DDBJ whole genome shotgun (WGS) entry which is preliminary data.</text>
</comment>
<keyword evidence="2" id="KW-1185">Reference proteome</keyword>
<dbReference type="InterPro" id="IPR046233">
    <property type="entry name" value="DUF6266"/>
</dbReference>
<dbReference type="Pfam" id="PF19781">
    <property type="entry name" value="DUF6266"/>
    <property type="match status" value="1"/>
</dbReference>
<reference evidence="2" key="1">
    <citation type="journal article" date="2019" name="Int. J. Syst. Evol. Microbiol.">
        <title>The Global Catalogue of Microorganisms (GCM) 10K type strain sequencing project: providing services to taxonomists for standard genome sequencing and annotation.</title>
        <authorList>
            <consortium name="The Broad Institute Genomics Platform"/>
            <consortium name="The Broad Institute Genome Sequencing Center for Infectious Disease"/>
            <person name="Wu L."/>
            <person name="Ma J."/>
        </authorList>
    </citation>
    <scope>NUCLEOTIDE SEQUENCE [LARGE SCALE GENOMIC DNA]</scope>
    <source>
        <strain evidence="2">CGMCC 1.7656</strain>
    </source>
</reference>
<accession>A0ABQ2NHH6</accession>
<evidence type="ECO:0000313" key="1">
    <source>
        <dbReference type="EMBL" id="GGP02627.1"/>
    </source>
</evidence>
<proteinExistence type="predicted"/>
<name>A0ABQ2NHH6_9FLAO</name>
<organism evidence="1 2">
    <name type="scientific">Cloacibacterium rupense</name>
    <dbReference type="NCBI Taxonomy" id="517423"/>
    <lineage>
        <taxon>Bacteria</taxon>
        <taxon>Pseudomonadati</taxon>
        <taxon>Bacteroidota</taxon>
        <taxon>Flavobacteriia</taxon>
        <taxon>Flavobacteriales</taxon>
        <taxon>Weeksellaceae</taxon>
    </lineage>
</organism>
<gene>
    <name evidence="1" type="ORF">GCM10010992_07870</name>
</gene>
<evidence type="ECO:0000313" key="2">
    <source>
        <dbReference type="Proteomes" id="UP000620064"/>
    </source>
</evidence>
<dbReference type="RefSeq" id="WP_188616773.1">
    <property type="nucleotide sequence ID" value="NZ_BMLV01000001.1"/>
</dbReference>
<sequence length="186" mass="21150">MAISKNGILGGFSGKIGNVVGVQLNGEQILRAAPRPSKKPPTEKQRIQRLKFSLAIEFTKPFMGIVERFFMDNATVGERKTKIISYVLNHVIQIQEQEFTIEWSKFLLSCGTLSGFHQLQTQFSGDELTLQWQDNSHQGFVQAEDEVYLLLADESLVHVLFIEKIARRSDRQAKITIPQWTETEAI</sequence>
<protein>
    <submittedName>
        <fullName evidence="1">Uncharacterized protein</fullName>
    </submittedName>
</protein>
<dbReference type="Proteomes" id="UP000620064">
    <property type="component" value="Unassembled WGS sequence"/>
</dbReference>